<comment type="subcellular location">
    <subcellularLocation>
        <location evidence="5">Cell membrane</location>
        <topology evidence="5">Multi-pass membrane protein</topology>
    </subcellularLocation>
    <subcellularLocation>
        <location evidence="1">Membrane</location>
        <topology evidence="1">Multi-pass membrane protein</topology>
    </subcellularLocation>
</comment>
<evidence type="ECO:0000256" key="1">
    <source>
        <dbReference type="ARBA" id="ARBA00004141"/>
    </source>
</evidence>
<feature type="transmembrane region" description="Helical" evidence="5">
    <location>
        <begin position="162"/>
        <end position="181"/>
    </location>
</feature>
<dbReference type="GO" id="GO:0005315">
    <property type="term" value="F:phosphate transmembrane transporter activity"/>
    <property type="evidence" value="ECO:0007669"/>
    <property type="project" value="InterPro"/>
</dbReference>
<evidence type="ECO:0000259" key="7">
    <source>
        <dbReference type="PROSITE" id="PS50928"/>
    </source>
</evidence>
<comment type="caution">
    <text evidence="6">Lacks conserved residue(s) required for the propagation of feature annotation.</text>
</comment>
<name>A0A238V9H8_HALVU</name>
<dbReference type="EMBL" id="FZNQ01000002">
    <property type="protein sequence ID" value="SNR30906.1"/>
    <property type="molecule type" value="Genomic_DNA"/>
</dbReference>
<dbReference type="GO" id="GO:0006817">
    <property type="term" value="P:phosphate ion transport"/>
    <property type="evidence" value="ECO:0007669"/>
    <property type="project" value="UniProtKB-KW"/>
</dbReference>
<keyword evidence="5" id="KW-0813">Transport</keyword>
<evidence type="ECO:0000256" key="2">
    <source>
        <dbReference type="ARBA" id="ARBA00022692"/>
    </source>
</evidence>
<comment type="similarity">
    <text evidence="6">Belongs to the binding-protein-dependent transport system permease family. CysTW subfamily.</text>
</comment>
<reference evidence="8 9" key="1">
    <citation type="submission" date="2017-06" db="EMBL/GenBank/DDBJ databases">
        <authorList>
            <person name="Kim H.J."/>
            <person name="Triplett B.A."/>
        </authorList>
    </citation>
    <scope>NUCLEOTIDE SEQUENCE [LARGE SCALE GENOMIC DNA]</scope>
    <source>
        <strain evidence="8 9">DSM 8800</strain>
    </source>
</reference>
<comment type="function">
    <text evidence="6">Part of the binding-protein-dependent transport system for phosphate; probably responsible for the translocation of the substrate across the membrane.</text>
</comment>
<keyword evidence="4 5" id="KW-0472">Membrane</keyword>
<keyword evidence="2 5" id="KW-0812">Transmembrane</keyword>
<feature type="transmembrane region" description="Helical" evidence="5">
    <location>
        <begin position="193"/>
        <end position="212"/>
    </location>
</feature>
<organism evidence="8 9">
    <name type="scientific">Halorubrum vacuolatum</name>
    <name type="common">Natronobacterium vacuolatum</name>
    <dbReference type="NCBI Taxonomy" id="63740"/>
    <lineage>
        <taxon>Archaea</taxon>
        <taxon>Methanobacteriati</taxon>
        <taxon>Methanobacteriota</taxon>
        <taxon>Stenosarchaea group</taxon>
        <taxon>Halobacteria</taxon>
        <taxon>Halobacteriales</taxon>
        <taxon>Haloferacaceae</taxon>
        <taxon>Halorubrum</taxon>
    </lineage>
</organism>
<dbReference type="SUPFAM" id="SSF161098">
    <property type="entry name" value="MetI-like"/>
    <property type="match status" value="1"/>
</dbReference>
<dbReference type="InterPro" id="IPR035906">
    <property type="entry name" value="MetI-like_sf"/>
</dbReference>
<accession>A0A238V9H8</accession>
<gene>
    <name evidence="8" type="ORF">SAMN06264855_102119</name>
</gene>
<dbReference type="InterPro" id="IPR000515">
    <property type="entry name" value="MetI-like"/>
</dbReference>
<evidence type="ECO:0000256" key="3">
    <source>
        <dbReference type="ARBA" id="ARBA00022989"/>
    </source>
</evidence>
<feature type="transmembrane region" description="Helical" evidence="5">
    <location>
        <begin position="311"/>
        <end position="332"/>
    </location>
</feature>
<keyword evidence="6" id="KW-1003">Cell membrane</keyword>
<evidence type="ECO:0000313" key="8">
    <source>
        <dbReference type="EMBL" id="SNR30906.1"/>
    </source>
</evidence>
<protein>
    <recommendedName>
        <fullName evidence="6">Phosphate transport system permease protein</fullName>
    </recommendedName>
</protein>
<keyword evidence="9" id="KW-1185">Reference proteome</keyword>
<feature type="transmembrane region" description="Helical" evidence="5">
    <location>
        <begin position="27"/>
        <end position="48"/>
    </location>
</feature>
<dbReference type="Gene3D" id="1.10.3720.10">
    <property type="entry name" value="MetI-like"/>
    <property type="match status" value="1"/>
</dbReference>
<dbReference type="Proteomes" id="UP000198397">
    <property type="component" value="Unassembled WGS sequence"/>
</dbReference>
<dbReference type="PANTHER" id="PTHR42727:SF1">
    <property type="entry name" value="PHOSPHATE TRANSPORT SYSTEM PERMEASE"/>
    <property type="match status" value="1"/>
</dbReference>
<dbReference type="GO" id="GO:0005886">
    <property type="term" value="C:plasma membrane"/>
    <property type="evidence" value="ECO:0007669"/>
    <property type="project" value="UniProtKB-SubCell"/>
</dbReference>
<keyword evidence="6" id="KW-0592">Phosphate transport</keyword>
<evidence type="ECO:0000313" key="9">
    <source>
        <dbReference type="Proteomes" id="UP000198397"/>
    </source>
</evidence>
<dbReference type="OrthoDB" id="338493at2157"/>
<dbReference type="InterPro" id="IPR011864">
    <property type="entry name" value="Phosphate_PstC"/>
</dbReference>
<sequence length="341" mass="35950">MSDASGAVDLTRAGSDIPAAKNLAVRAVFFTCALITVLTTFGIIVVLVDGALGFFREETLLGLLSGILGGLLSGGPAEAWAAARSGLGVQVTVREFLFGTDWSPIIRPRSYGVIPLLWGTMIIVVGSALIALPIGTATAIYLSEYADRRVRKVIKPTLEVLAGIPTIVYGFFALSFITPIIQRFFPETGTFNAAAGAIVVGVMIIPMVSSLSEDAMSAVPDDLRNAAYGLGATKFEVSTDVVVPASLSGVLASYILAISRAIGETMAVTLAVGMQPNITLNPLEPIQTMTAYMVQVGISDVSVGSIGYQSLFAVGLVLFVMTLAMNLLSLWVKGRYREAYR</sequence>
<dbReference type="NCBIfam" id="TIGR02138">
    <property type="entry name" value="phosphate_pstC"/>
    <property type="match status" value="1"/>
</dbReference>
<keyword evidence="3 5" id="KW-1133">Transmembrane helix</keyword>
<feature type="domain" description="ABC transmembrane type-1" evidence="7">
    <location>
        <begin position="117"/>
        <end position="329"/>
    </location>
</feature>
<evidence type="ECO:0000256" key="5">
    <source>
        <dbReference type="RuleBase" id="RU363032"/>
    </source>
</evidence>
<dbReference type="PROSITE" id="PS50928">
    <property type="entry name" value="ABC_TM1"/>
    <property type="match status" value="1"/>
</dbReference>
<dbReference type="CDD" id="cd06261">
    <property type="entry name" value="TM_PBP2"/>
    <property type="match status" value="1"/>
</dbReference>
<dbReference type="AlphaFoldDB" id="A0A238V9H8"/>
<evidence type="ECO:0000256" key="4">
    <source>
        <dbReference type="ARBA" id="ARBA00023136"/>
    </source>
</evidence>
<evidence type="ECO:0000256" key="6">
    <source>
        <dbReference type="RuleBase" id="RU363054"/>
    </source>
</evidence>
<proteinExistence type="inferred from homology"/>
<dbReference type="PANTHER" id="PTHR42727">
    <property type="entry name" value="PHOSPHATE TRANSPORT SYSTEM PERMEASE PROTEIN"/>
    <property type="match status" value="1"/>
</dbReference>
<dbReference type="Pfam" id="PF00528">
    <property type="entry name" value="BPD_transp_1"/>
    <property type="match status" value="1"/>
</dbReference>
<feature type="transmembrane region" description="Helical" evidence="5">
    <location>
        <begin position="116"/>
        <end position="142"/>
    </location>
</feature>
<dbReference type="RefSeq" id="WP_218818912.1">
    <property type="nucleotide sequence ID" value="NZ_FZNQ01000002.1"/>
</dbReference>